<protein>
    <submittedName>
        <fullName evidence="1">Uncharacterized protein</fullName>
    </submittedName>
</protein>
<dbReference type="EMBL" id="NAFL01000276">
    <property type="protein sequence ID" value="OSJ26516.1"/>
    <property type="molecule type" value="Genomic_DNA"/>
</dbReference>
<name>A0A1Y2JFQ6_BRAJP</name>
<organism evidence="1 2">
    <name type="scientific">Bradyrhizobium japonicum</name>
    <dbReference type="NCBI Taxonomy" id="375"/>
    <lineage>
        <taxon>Bacteria</taxon>
        <taxon>Pseudomonadati</taxon>
        <taxon>Pseudomonadota</taxon>
        <taxon>Alphaproteobacteria</taxon>
        <taxon>Hyphomicrobiales</taxon>
        <taxon>Nitrobacteraceae</taxon>
        <taxon>Bradyrhizobium</taxon>
    </lineage>
</organism>
<gene>
    <name evidence="1" type="ORF">BSZ19_35180</name>
</gene>
<evidence type="ECO:0000313" key="1">
    <source>
        <dbReference type="EMBL" id="OSJ26516.1"/>
    </source>
</evidence>
<dbReference type="AlphaFoldDB" id="A0A1Y2JFQ6"/>
<evidence type="ECO:0000313" key="2">
    <source>
        <dbReference type="Proteomes" id="UP000193335"/>
    </source>
</evidence>
<reference evidence="1 2" key="1">
    <citation type="submission" date="2017-03" db="EMBL/GenBank/DDBJ databases">
        <title>Whole genome sequences of fourteen strains of Bradyrhizobium canariense and one strain of Bradyrhizobium japonicum isolated from Lupinus (Papilionoideae: Genisteae) species in Algeria.</title>
        <authorList>
            <person name="Crovadore J."/>
            <person name="Chekireb D."/>
            <person name="Brachmann A."/>
            <person name="Chablais R."/>
            <person name="Cochard B."/>
            <person name="Lefort F."/>
        </authorList>
    </citation>
    <scope>NUCLEOTIDE SEQUENCE [LARGE SCALE GENOMIC DNA]</scope>
    <source>
        <strain evidence="1 2">UBMA197</strain>
    </source>
</reference>
<accession>A0A1Y2JFQ6</accession>
<sequence>MSAKGVALPRQWDAIAPLAFEQCKSAWGLNADSHANVLIQLTAEGSMLLEAYSQPSDKFDSIRPLCLSSAQKSGLNLLRMSGHL</sequence>
<dbReference type="Proteomes" id="UP000193335">
    <property type="component" value="Unassembled WGS sequence"/>
</dbReference>
<proteinExistence type="predicted"/>
<comment type="caution">
    <text evidence="1">The sequence shown here is derived from an EMBL/GenBank/DDBJ whole genome shotgun (WGS) entry which is preliminary data.</text>
</comment>